<name>A7B3V5_MEDG7</name>
<proteinExistence type="predicted"/>
<evidence type="ECO:0000313" key="1">
    <source>
        <dbReference type="EMBL" id="EDN77323.1"/>
    </source>
</evidence>
<accession>A7B3V5</accession>
<evidence type="ECO:0000313" key="2">
    <source>
        <dbReference type="Proteomes" id="UP000004410"/>
    </source>
</evidence>
<reference evidence="1 2" key="2">
    <citation type="submission" date="2007-06" db="EMBL/GenBank/DDBJ databases">
        <title>Draft genome sequence of Ruminococcus gnavus (ATCC 29149).</title>
        <authorList>
            <person name="Sudarsanam P."/>
            <person name="Ley R."/>
            <person name="Guruge J."/>
            <person name="Turnbaugh P.J."/>
            <person name="Mahowald M."/>
            <person name="Liep D."/>
            <person name="Gordon J."/>
        </authorList>
    </citation>
    <scope>NUCLEOTIDE SEQUENCE [LARGE SCALE GENOMIC DNA]</scope>
    <source>
        <strain evidence="1 2">ATCC 29149</strain>
    </source>
</reference>
<dbReference type="Proteomes" id="UP000004410">
    <property type="component" value="Unassembled WGS sequence"/>
</dbReference>
<reference evidence="1 2" key="1">
    <citation type="submission" date="2007-04" db="EMBL/GenBank/DDBJ databases">
        <authorList>
            <person name="Fulton L."/>
            <person name="Clifton S."/>
            <person name="Fulton B."/>
            <person name="Xu J."/>
            <person name="Minx P."/>
            <person name="Pepin K.H."/>
            <person name="Johnson M."/>
            <person name="Thiruvilangam P."/>
            <person name="Bhonagiri V."/>
            <person name="Nash W.E."/>
            <person name="Mardis E.R."/>
            <person name="Wilson R.K."/>
        </authorList>
    </citation>
    <scope>NUCLEOTIDE SEQUENCE [LARGE SCALE GENOMIC DNA]</scope>
    <source>
        <strain evidence="1 2">ATCC 29149</strain>
    </source>
</reference>
<dbReference type="AlphaFoldDB" id="A7B3V5"/>
<gene>
    <name evidence="1" type="ORF">RUMGNA_02236</name>
</gene>
<sequence>MQYTNIKIIYFLKPVANIYRHHYRTEVIGMKDDYFTILFAKLVESGQLDSETAKKLLQQILKILNEENETPDKR</sequence>
<organism evidence="1 2">
    <name type="scientific">Mediterraneibacter gnavus (strain ATCC 29149 / DSM 114966 / JCM 6515 / VPI C7-9)</name>
    <name type="common">Ruminococcus gnavus</name>
    <dbReference type="NCBI Taxonomy" id="411470"/>
    <lineage>
        <taxon>Bacteria</taxon>
        <taxon>Bacillati</taxon>
        <taxon>Bacillota</taxon>
        <taxon>Clostridia</taxon>
        <taxon>Lachnospirales</taxon>
        <taxon>Lachnospiraceae</taxon>
        <taxon>Mediterraneibacter</taxon>
    </lineage>
</organism>
<protein>
    <submittedName>
        <fullName evidence="1">Uncharacterized protein</fullName>
    </submittedName>
</protein>
<dbReference type="EMBL" id="AAYG02000017">
    <property type="protein sequence ID" value="EDN77323.1"/>
    <property type="molecule type" value="Genomic_DNA"/>
</dbReference>
<comment type="caution">
    <text evidence="1">The sequence shown here is derived from an EMBL/GenBank/DDBJ whole genome shotgun (WGS) entry which is preliminary data.</text>
</comment>
<dbReference type="PaxDb" id="411470-RUMGNA_02236"/>